<organism evidence="2 3">
    <name type="scientific">Luteibacter sahnii</name>
    <dbReference type="NCBI Taxonomy" id="3021977"/>
    <lineage>
        <taxon>Bacteria</taxon>
        <taxon>Pseudomonadati</taxon>
        <taxon>Pseudomonadota</taxon>
        <taxon>Gammaproteobacteria</taxon>
        <taxon>Lysobacterales</taxon>
        <taxon>Rhodanobacteraceae</taxon>
        <taxon>Luteibacter</taxon>
    </lineage>
</organism>
<name>A0ABT6B9C4_9GAMM</name>
<comment type="caution">
    <text evidence="2">The sequence shown here is derived from an EMBL/GenBank/DDBJ whole genome shotgun (WGS) entry which is preliminary data.</text>
</comment>
<feature type="chain" id="PRO_5045171968" evidence="1">
    <location>
        <begin position="26"/>
        <end position="122"/>
    </location>
</feature>
<protein>
    <submittedName>
        <fullName evidence="2">Uncharacterized protein</fullName>
    </submittedName>
</protein>
<proteinExistence type="predicted"/>
<gene>
    <name evidence="2" type="ORF">P3W24_07160</name>
</gene>
<evidence type="ECO:0000256" key="1">
    <source>
        <dbReference type="SAM" id="SignalP"/>
    </source>
</evidence>
<feature type="signal peptide" evidence="1">
    <location>
        <begin position="1"/>
        <end position="25"/>
    </location>
</feature>
<dbReference type="EMBL" id="JARJJS010000002">
    <property type="protein sequence ID" value="MDF4024736.1"/>
    <property type="molecule type" value="Genomic_DNA"/>
</dbReference>
<keyword evidence="1" id="KW-0732">Signal</keyword>
<evidence type="ECO:0000313" key="3">
    <source>
        <dbReference type="Proteomes" id="UP001528850"/>
    </source>
</evidence>
<reference evidence="2 3" key="1">
    <citation type="journal article" date="2024" name="Curr. Microbiol.">
        <title>Luteibacter sahnii sp. nov., A Novel Yellow-Colored Xanthomonadin Pigment Producing Probiotic Bacterium from Healthy Rice Seed Microbiome.</title>
        <authorList>
            <person name="Jaiswal G."/>
            <person name="Rana R."/>
            <person name="Nayak P.K."/>
            <person name="Chouhan R."/>
            <person name="Gandhi S.G."/>
            <person name="Patel H.K."/>
            <person name="Patil P.B."/>
        </authorList>
    </citation>
    <scope>NUCLEOTIDE SEQUENCE [LARGE SCALE GENOMIC DNA]</scope>
    <source>
        <strain evidence="2 3">PPL201</strain>
    </source>
</reference>
<evidence type="ECO:0000313" key="2">
    <source>
        <dbReference type="EMBL" id="MDF4024736.1"/>
    </source>
</evidence>
<dbReference type="Proteomes" id="UP001528850">
    <property type="component" value="Unassembled WGS sequence"/>
</dbReference>
<accession>A0ABT6B9C4</accession>
<sequence length="122" mass="13374">MHGCRHHLARIALLTLIVLPTHVTAQHNARPSDSNTVNTPVYRATSSGGFRCGHRVVTLWSGVGGSQYAAFSDDRIWYTVTEPSMVPLLYTAYTLGKKVCYQTKGGPRDNIAINVLFLDPSS</sequence>
<keyword evidence="3" id="KW-1185">Reference proteome</keyword>